<evidence type="ECO:0000313" key="2">
    <source>
        <dbReference type="EMBL" id="CAF1494858.1"/>
    </source>
</evidence>
<dbReference type="PANTHER" id="PTHR21301:SF10">
    <property type="entry name" value="REVERSE TRANSCRIPTASE DOMAIN-CONTAINING PROTEIN"/>
    <property type="match status" value="1"/>
</dbReference>
<sequence length="644" mass="75248">MLSHAILHKDRRASMASRCSKTITQYKFDSMAMTIAIAQDTARGYAQLAIDTKNKLYQLDNNSLRTATEQLIQAIEIRSGGRQRQRQRIRRSNLSIYTNITASSPFIETDLNLSPIQMSIFIKGLKYIPPCQSRFSRQSIDDIVNEQYKTLRSIVQGCLDDHRVQLIEPRQKEGFPCLKRILYELQSKKLPHQLNIRARREQKVIRSIRKILRHRPDITVRRTDKSKVFYAVTMLLASLLKNLAINHEQHKKMSPKIDSLEMAHLHFIPKPHKPDTPLRPIVAAIHAPATEISKFLNDLLAPIFLRVARQTTFINERKLRNNKIGTLRIDDIMRMARLVLDTNIFAYENKYYRQIRDGVMGSAFTQTLANIYMLDWEQQLMHDQQAGQEIYGRYIDDVFMTTNLTHDQIKVRLDNAHRKDPNIRISYSIQSTIDFLDVTVNNEHGHLKTSIFHKSAAEPYVLPYTSDHPRHVFRNIPYAALLRAARICSNVEDFDMERIRIDLSLLLNEYPPSFISKHFHRFFEINQTMAVFERLDSQIERDINRFDDIFHRLDDDIDEGEDTNIDFDNLYMNIGQDNNNDDNDVIEMEQLNDDKNNLIDSMFKEENLSQKLSQLSATDKEQEDSDKSILFILTSQHDCFSFSR</sequence>
<dbReference type="Proteomes" id="UP000663864">
    <property type="component" value="Unassembled WGS sequence"/>
</dbReference>
<name>A0A815SQS9_9BILA</name>
<evidence type="ECO:0000259" key="1">
    <source>
        <dbReference type="Pfam" id="PF26215"/>
    </source>
</evidence>
<organism evidence="2 3">
    <name type="scientific">Rotaria sordida</name>
    <dbReference type="NCBI Taxonomy" id="392033"/>
    <lineage>
        <taxon>Eukaryota</taxon>
        <taxon>Metazoa</taxon>
        <taxon>Spiralia</taxon>
        <taxon>Gnathifera</taxon>
        <taxon>Rotifera</taxon>
        <taxon>Eurotatoria</taxon>
        <taxon>Bdelloidea</taxon>
        <taxon>Philodinida</taxon>
        <taxon>Philodinidae</taxon>
        <taxon>Rotaria</taxon>
    </lineage>
</organism>
<dbReference type="EMBL" id="CAJNOT010006719">
    <property type="protein sequence ID" value="CAF1494858.1"/>
    <property type="molecule type" value="Genomic_DNA"/>
</dbReference>
<accession>A0A815SQS9</accession>
<feature type="domain" description="Helix-turn-helix" evidence="1">
    <location>
        <begin position="460"/>
        <end position="520"/>
    </location>
</feature>
<dbReference type="InterPro" id="IPR058912">
    <property type="entry name" value="HTH_animal"/>
</dbReference>
<reference evidence="2" key="1">
    <citation type="submission" date="2021-02" db="EMBL/GenBank/DDBJ databases">
        <authorList>
            <person name="Nowell W R."/>
        </authorList>
    </citation>
    <scope>NUCLEOTIDE SEQUENCE</scope>
</reference>
<dbReference type="PANTHER" id="PTHR21301">
    <property type="entry name" value="REVERSE TRANSCRIPTASE"/>
    <property type="match status" value="1"/>
</dbReference>
<proteinExistence type="predicted"/>
<comment type="caution">
    <text evidence="2">The sequence shown here is derived from an EMBL/GenBank/DDBJ whole genome shotgun (WGS) entry which is preliminary data.</text>
</comment>
<evidence type="ECO:0000313" key="3">
    <source>
        <dbReference type="Proteomes" id="UP000663864"/>
    </source>
</evidence>
<gene>
    <name evidence="2" type="ORF">ZHD862_LOCUS37182</name>
</gene>
<dbReference type="Pfam" id="PF26215">
    <property type="entry name" value="HTH_animal"/>
    <property type="match status" value="1"/>
</dbReference>
<dbReference type="AlphaFoldDB" id="A0A815SQS9"/>
<protein>
    <recommendedName>
        <fullName evidence="1">Helix-turn-helix domain-containing protein</fullName>
    </recommendedName>
</protein>